<organism evidence="2 3">
    <name type="scientific">Trifolium medium</name>
    <dbReference type="NCBI Taxonomy" id="97028"/>
    <lineage>
        <taxon>Eukaryota</taxon>
        <taxon>Viridiplantae</taxon>
        <taxon>Streptophyta</taxon>
        <taxon>Embryophyta</taxon>
        <taxon>Tracheophyta</taxon>
        <taxon>Spermatophyta</taxon>
        <taxon>Magnoliopsida</taxon>
        <taxon>eudicotyledons</taxon>
        <taxon>Gunneridae</taxon>
        <taxon>Pentapetalae</taxon>
        <taxon>rosids</taxon>
        <taxon>fabids</taxon>
        <taxon>Fabales</taxon>
        <taxon>Fabaceae</taxon>
        <taxon>Papilionoideae</taxon>
        <taxon>50 kb inversion clade</taxon>
        <taxon>NPAAA clade</taxon>
        <taxon>Hologalegina</taxon>
        <taxon>IRL clade</taxon>
        <taxon>Trifolieae</taxon>
        <taxon>Trifolium</taxon>
    </lineage>
</organism>
<dbReference type="Proteomes" id="UP000265520">
    <property type="component" value="Unassembled WGS sequence"/>
</dbReference>
<protein>
    <submittedName>
        <fullName evidence="2">Uncharacterized protein</fullName>
    </submittedName>
</protein>
<feature type="region of interest" description="Disordered" evidence="1">
    <location>
        <begin position="44"/>
        <end position="72"/>
    </location>
</feature>
<accession>A0A392U2I4</accession>
<evidence type="ECO:0000256" key="1">
    <source>
        <dbReference type="SAM" id="MobiDB-lite"/>
    </source>
</evidence>
<dbReference type="EMBL" id="LXQA010700283">
    <property type="protein sequence ID" value="MCI66690.1"/>
    <property type="molecule type" value="Genomic_DNA"/>
</dbReference>
<proteinExistence type="predicted"/>
<evidence type="ECO:0000313" key="3">
    <source>
        <dbReference type="Proteomes" id="UP000265520"/>
    </source>
</evidence>
<feature type="non-terminal residue" evidence="2">
    <location>
        <position position="72"/>
    </location>
</feature>
<dbReference type="AlphaFoldDB" id="A0A392U2I4"/>
<sequence>MFGKYYGSLFISLFVPANGRLKMEKDIEDDQHMSRGVHEKKAISGIAAKNGHPTPSSSIAVDMSKRKHSIAD</sequence>
<comment type="caution">
    <text evidence="2">The sequence shown here is derived from an EMBL/GenBank/DDBJ whole genome shotgun (WGS) entry which is preliminary data.</text>
</comment>
<reference evidence="2 3" key="1">
    <citation type="journal article" date="2018" name="Front. Plant Sci.">
        <title>Red Clover (Trifolium pratense) and Zigzag Clover (T. medium) - A Picture of Genomic Similarities and Differences.</title>
        <authorList>
            <person name="Dluhosova J."/>
            <person name="Istvanek J."/>
            <person name="Nedelnik J."/>
            <person name="Repkova J."/>
        </authorList>
    </citation>
    <scope>NUCLEOTIDE SEQUENCE [LARGE SCALE GENOMIC DNA]</scope>
    <source>
        <strain evidence="3">cv. 10/8</strain>
        <tissue evidence="2">Leaf</tissue>
    </source>
</reference>
<name>A0A392U2I4_9FABA</name>
<evidence type="ECO:0000313" key="2">
    <source>
        <dbReference type="EMBL" id="MCI66690.1"/>
    </source>
</evidence>
<keyword evidence="3" id="KW-1185">Reference proteome</keyword>